<protein>
    <submittedName>
        <fullName evidence="1">Thioesterase family protein</fullName>
    </submittedName>
</protein>
<sequence>MYVWFRLLRVAATRNRRGPFQIGGESRLSFRCLPTDVDMNLHLNNARYMMLADLGRMDIFFRCGLMRLARKRGWAPLLGGLQTAFVREIRLWQRFEIVSTIETWAGTNVIGRHRFLLDDGTTAAIILTTAGVYDFRNRGFLKMEEVMAEIGHTAPPPREPSEEERAFTAVHRDLRRIAKNGR</sequence>
<proteinExistence type="predicted"/>
<dbReference type="SUPFAM" id="SSF54637">
    <property type="entry name" value="Thioesterase/thiol ester dehydrase-isomerase"/>
    <property type="match status" value="1"/>
</dbReference>
<keyword evidence="2" id="KW-1185">Reference proteome</keyword>
<dbReference type="AlphaFoldDB" id="A0A9X2X7Z2"/>
<dbReference type="Proteomes" id="UP001149009">
    <property type="component" value="Unassembled WGS sequence"/>
</dbReference>
<dbReference type="InterPro" id="IPR051490">
    <property type="entry name" value="THEM6_lcsJ_thioesterase"/>
</dbReference>
<accession>A0A9X2X7Z2</accession>
<dbReference type="RefSeq" id="WP_261514051.1">
    <property type="nucleotide sequence ID" value="NZ_JAODNV010000004.1"/>
</dbReference>
<dbReference type="CDD" id="cd00586">
    <property type="entry name" value="4HBT"/>
    <property type="match status" value="1"/>
</dbReference>
<comment type="caution">
    <text evidence="1">The sequence shown here is derived from an EMBL/GenBank/DDBJ whole genome shotgun (WGS) entry which is preliminary data.</text>
</comment>
<evidence type="ECO:0000313" key="1">
    <source>
        <dbReference type="EMBL" id="MCT8989340.1"/>
    </source>
</evidence>
<dbReference type="PANTHER" id="PTHR12475:SF4">
    <property type="entry name" value="PROTEIN THEM6"/>
    <property type="match status" value="1"/>
</dbReference>
<reference evidence="1" key="1">
    <citation type="submission" date="2022-08" db="EMBL/GenBank/DDBJ databases">
        <title>Chelativorans sichuanense sp. nov., a paraffin oil-degrading bacterium isolated from a mixture of oil-based drill cuttings and paddy soil.</title>
        <authorList>
            <person name="Yu J."/>
            <person name="Liu H."/>
            <person name="Chen Q."/>
        </authorList>
    </citation>
    <scope>NUCLEOTIDE SEQUENCE</scope>
    <source>
        <strain evidence="1">SCAU 2101</strain>
    </source>
</reference>
<name>A0A9X2X7Z2_9HYPH</name>
<dbReference type="InterPro" id="IPR029069">
    <property type="entry name" value="HotDog_dom_sf"/>
</dbReference>
<organism evidence="1 2">
    <name type="scientific">Chelativorans petroleitrophicus</name>
    <dbReference type="NCBI Taxonomy" id="2975484"/>
    <lineage>
        <taxon>Bacteria</taxon>
        <taxon>Pseudomonadati</taxon>
        <taxon>Pseudomonadota</taxon>
        <taxon>Alphaproteobacteria</taxon>
        <taxon>Hyphomicrobiales</taxon>
        <taxon>Phyllobacteriaceae</taxon>
        <taxon>Chelativorans</taxon>
    </lineage>
</organism>
<dbReference type="PANTHER" id="PTHR12475">
    <property type="match status" value="1"/>
</dbReference>
<evidence type="ECO:0000313" key="2">
    <source>
        <dbReference type="Proteomes" id="UP001149009"/>
    </source>
</evidence>
<dbReference type="Gene3D" id="3.10.129.10">
    <property type="entry name" value="Hotdog Thioesterase"/>
    <property type="match status" value="1"/>
</dbReference>
<dbReference type="Pfam" id="PF13279">
    <property type="entry name" value="4HBT_2"/>
    <property type="match status" value="1"/>
</dbReference>
<dbReference type="EMBL" id="JAODNV010000004">
    <property type="protein sequence ID" value="MCT8989340.1"/>
    <property type="molecule type" value="Genomic_DNA"/>
</dbReference>
<gene>
    <name evidence="1" type="ORF">NYR54_03370</name>
</gene>